<dbReference type="HOGENOM" id="CLU_2042090_0_0_1"/>
<evidence type="ECO:0000313" key="2">
    <source>
        <dbReference type="Proteomes" id="UP000001514"/>
    </source>
</evidence>
<name>D8RDG2_SELML</name>
<organism evidence="2">
    <name type="scientific">Selaginella moellendorffii</name>
    <name type="common">Spikemoss</name>
    <dbReference type="NCBI Taxonomy" id="88036"/>
    <lineage>
        <taxon>Eukaryota</taxon>
        <taxon>Viridiplantae</taxon>
        <taxon>Streptophyta</taxon>
        <taxon>Embryophyta</taxon>
        <taxon>Tracheophyta</taxon>
        <taxon>Lycopodiopsida</taxon>
        <taxon>Selaginellales</taxon>
        <taxon>Selaginellaceae</taxon>
        <taxon>Selaginella</taxon>
    </lineage>
</organism>
<dbReference type="Proteomes" id="UP000001514">
    <property type="component" value="Unassembled WGS sequence"/>
</dbReference>
<accession>D8RDG2</accession>
<gene>
    <name evidence="1" type="ORF">SELMODRAFT_410094</name>
</gene>
<dbReference type="Gramene" id="EFJ30016">
    <property type="protein sequence ID" value="EFJ30016"/>
    <property type="gene ID" value="SELMODRAFT_410094"/>
</dbReference>
<evidence type="ECO:0000313" key="1">
    <source>
        <dbReference type="EMBL" id="EFJ30016.1"/>
    </source>
</evidence>
<sequence>MTDVRGGGDKKSKLNHGRRSLVLEAGSNFRVASSLSAQRLKQMFEEYHVHLGSFGKPLLRGYVADGNGDAEYDSIQTTTVASQNLLIPCIDVQTDEMAFSPVKADQLAHKKYFEYLLSKKV</sequence>
<dbReference type="AlphaFoldDB" id="D8RDG2"/>
<reference evidence="1 2" key="1">
    <citation type="journal article" date="2011" name="Science">
        <title>The Selaginella genome identifies genetic changes associated with the evolution of vascular plants.</title>
        <authorList>
            <person name="Banks J.A."/>
            <person name="Nishiyama T."/>
            <person name="Hasebe M."/>
            <person name="Bowman J.L."/>
            <person name="Gribskov M."/>
            <person name="dePamphilis C."/>
            <person name="Albert V.A."/>
            <person name="Aono N."/>
            <person name="Aoyama T."/>
            <person name="Ambrose B.A."/>
            <person name="Ashton N.W."/>
            <person name="Axtell M.J."/>
            <person name="Barker E."/>
            <person name="Barker M.S."/>
            <person name="Bennetzen J.L."/>
            <person name="Bonawitz N.D."/>
            <person name="Chapple C."/>
            <person name="Cheng C."/>
            <person name="Correa L.G."/>
            <person name="Dacre M."/>
            <person name="DeBarry J."/>
            <person name="Dreyer I."/>
            <person name="Elias M."/>
            <person name="Engstrom E.M."/>
            <person name="Estelle M."/>
            <person name="Feng L."/>
            <person name="Finet C."/>
            <person name="Floyd S.K."/>
            <person name="Frommer W.B."/>
            <person name="Fujita T."/>
            <person name="Gramzow L."/>
            <person name="Gutensohn M."/>
            <person name="Harholt J."/>
            <person name="Hattori M."/>
            <person name="Heyl A."/>
            <person name="Hirai T."/>
            <person name="Hiwatashi Y."/>
            <person name="Ishikawa M."/>
            <person name="Iwata M."/>
            <person name="Karol K.G."/>
            <person name="Koehler B."/>
            <person name="Kolukisaoglu U."/>
            <person name="Kubo M."/>
            <person name="Kurata T."/>
            <person name="Lalonde S."/>
            <person name="Li K."/>
            <person name="Li Y."/>
            <person name="Litt A."/>
            <person name="Lyons E."/>
            <person name="Manning G."/>
            <person name="Maruyama T."/>
            <person name="Michael T.P."/>
            <person name="Mikami K."/>
            <person name="Miyazaki S."/>
            <person name="Morinaga S."/>
            <person name="Murata T."/>
            <person name="Mueller-Roeber B."/>
            <person name="Nelson D.R."/>
            <person name="Obara M."/>
            <person name="Oguri Y."/>
            <person name="Olmstead R.G."/>
            <person name="Onodera N."/>
            <person name="Petersen B.L."/>
            <person name="Pils B."/>
            <person name="Prigge M."/>
            <person name="Rensing S.A."/>
            <person name="Riano-Pachon D.M."/>
            <person name="Roberts A.W."/>
            <person name="Sato Y."/>
            <person name="Scheller H.V."/>
            <person name="Schulz B."/>
            <person name="Schulz C."/>
            <person name="Shakirov E.V."/>
            <person name="Shibagaki N."/>
            <person name="Shinohara N."/>
            <person name="Shippen D.E."/>
            <person name="Soerensen I."/>
            <person name="Sotooka R."/>
            <person name="Sugimoto N."/>
            <person name="Sugita M."/>
            <person name="Sumikawa N."/>
            <person name="Tanurdzic M."/>
            <person name="Theissen G."/>
            <person name="Ulvskov P."/>
            <person name="Wakazuki S."/>
            <person name="Weng J.K."/>
            <person name="Willats W.W."/>
            <person name="Wipf D."/>
            <person name="Wolf P.G."/>
            <person name="Yang L."/>
            <person name="Zimmer A.D."/>
            <person name="Zhu Q."/>
            <person name="Mitros T."/>
            <person name="Hellsten U."/>
            <person name="Loque D."/>
            <person name="Otillar R."/>
            <person name="Salamov A."/>
            <person name="Schmutz J."/>
            <person name="Shapiro H."/>
            <person name="Lindquist E."/>
            <person name="Lucas S."/>
            <person name="Rokhsar D."/>
            <person name="Grigoriev I.V."/>
        </authorList>
    </citation>
    <scope>NUCLEOTIDE SEQUENCE [LARGE SCALE GENOMIC DNA]</scope>
</reference>
<protein>
    <submittedName>
        <fullName evidence="1">Uncharacterized protein</fullName>
    </submittedName>
</protein>
<dbReference type="EMBL" id="GL377576">
    <property type="protein sequence ID" value="EFJ30016.1"/>
    <property type="molecule type" value="Genomic_DNA"/>
</dbReference>
<dbReference type="InParanoid" id="D8RDG2"/>
<dbReference type="KEGG" id="smo:SELMODRAFT_410094"/>
<keyword evidence="2" id="KW-1185">Reference proteome</keyword>
<proteinExistence type="predicted"/>